<evidence type="ECO:0000256" key="4">
    <source>
        <dbReference type="ARBA" id="ARBA00022598"/>
    </source>
</evidence>
<dbReference type="HAMAP" id="MF_00121">
    <property type="entry name" value="GatB"/>
    <property type="match status" value="1"/>
</dbReference>
<comment type="catalytic activity">
    <reaction evidence="10 11">
        <text>L-glutamyl-tRNA(Gln) + L-glutamine + ATP + H2O = L-glutaminyl-tRNA(Gln) + L-glutamate + ADP + phosphate + H(+)</text>
        <dbReference type="Rhea" id="RHEA:17521"/>
        <dbReference type="Rhea" id="RHEA-COMP:9681"/>
        <dbReference type="Rhea" id="RHEA-COMP:9684"/>
        <dbReference type="ChEBI" id="CHEBI:15377"/>
        <dbReference type="ChEBI" id="CHEBI:15378"/>
        <dbReference type="ChEBI" id="CHEBI:29985"/>
        <dbReference type="ChEBI" id="CHEBI:30616"/>
        <dbReference type="ChEBI" id="CHEBI:43474"/>
        <dbReference type="ChEBI" id="CHEBI:58359"/>
        <dbReference type="ChEBI" id="CHEBI:78520"/>
        <dbReference type="ChEBI" id="CHEBI:78521"/>
        <dbReference type="ChEBI" id="CHEBI:456216"/>
    </reaction>
</comment>
<evidence type="ECO:0000256" key="2">
    <source>
        <dbReference type="ARBA" id="ARBA00011123"/>
    </source>
</evidence>
<evidence type="ECO:0000313" key="13">
    <source>
        <dbReference type="EMBL" id="QOY86124.1"/>
    </source>
</evidence>
<dbReference type="NCBIfam" id="TIGR00133">
    <property type="entry name" value="gatB"/>
    <property type="match status" value="1"/>
</dbReference>
<keyword evidence="6 11" id="KW-0067">ATP-binding</keyword>
<dbReference type="InterPro" id="IPR003789">
    <property type="entry name" value="Asn/Gln_tRNA_amidoTrase-B-like"/>
</dbReference>
<dbReference type="InterPro" id="IPR023168">
    <property type="entry name" value="GatB_Yqey_C_2"/>
</dbReference>
<dbReference type="AlphaFoldDB" id="A0A7S7SII5"/>
<name>A0A7S7SII5_PALFE</name>
<comment type="function">
    <text evidence="8 11">Allows the formation of correctly charged Asn-tRNA(Asn) or Gln-tRNA(Gln) through the transamidation of misacylated Asp-tRNA(Asn) or Glu-tRNA(Gln) in organisms which lack either or both of asparaginyl-tRNA or glutaminyl-tRNA synthetases. The reaction takes place in the presence of glutamine and ATP through an activated phospho-Asp-tRNA(Asn) or phospho-Glu-tRNA(Gln).</text>
</comment>
<dbReference type="SMART" id="SM00845">
    <property type="entry name" value="GatB_Yqey"/>
    <property type="match status" value="1"/>
</dbReference>
<dbReference type="Gene3D" id="1.10.10.410">
    <property type="match status" value="1"/>
</dbReference>
<dbReference type="InterPro" id="IPR017959">
    <property type="entry name" value="Asn/Gln-tRNA_amidoTrfase_suB/E"/>
</dbReference>
<comment type="catalytic activity">
    <reaction evidence="9 11">
        <text>L-aspartyl-tRNA(Asn) + L-glutamine + ATP + H2O = L-asparaginyl-tRNA(Asn) + L-glutamate + ADP + phosphate + 2 H(+)</text>
        <dbReference type="Rhea" id="RHEA:14513"/>
        <dbReference type="Rhea" id="RHEA-COMP:9674"/>
        <dbReference type="Rhea" id="RHEA-COMP:9677"/>
        <dbReference type="ChEBI" id="CHEBI:15377"/>
        <dbReference type="ChEBI" id="CHEBI:15378"/>
        <dbReference type="ChEBI" id="CHEBI:29985"/>
        <dbReference type="ChEBI" id="CHEBI:30616"/>
        <dbReference type="ChEBI" id="CHEBI:43474"/>
        <dbReference type="ChEBI" id="CHEBI:58359"/>
        <dbReference type="ChEBI" id="CHEBI:78515"/>
        <dbReference type="ChEBI" id="CHEBI:78516"/>
        <dbReference type="ChEBI" id="CHEBI:456216"/>
    </reaction>
</comment>
<dbReference type="SUPFAM" id="SSF55931">
    <property type="entry name" value="Glutamine synthetase/guanido kinase"/>
    <property type="match status" value="1"/>
</dbReference>
<dbReference type="NCBIfam" id="NF004014">
    <property type="entry name" value="PRK05477.1-4"/>
    <property type="match status" value="1"/>
</dbReference>
<accession>A0A7S7SII5</accession>
<organism evidence="13 14">
    <name type="scientific">Paludibaculum fermentans</name>
    <dbReference type="NCBI Taxonomy" id="1473598"/>
    <lineage>
        <taxon>Bacteria</taxon>
        <taxon>Pseudomonadati</taxon>
        <taxon>Acidobacteriota</taxon>
        <taxon>Terriglobia</taxon>
        <taxon>Bryobacterales</taxon>
        <taxon>Bryobacteraceae</taxon>
        <taxon>Paludibaculum</taxon>
    </lineage>
</organism>
<dbReference type="InterPro" id="IPR004413">
    <property type="entry name" value="GatB"/>
</dbReference>
<evidence type="ECO:0000256" key="10">
    <source>
        <dbReference type="ARBA" id="ARBA00047913"/>
    </source>
</evidence>
<dbReference type="GO" id="GO:0006412">
    <property type="term" value="P:translation"/>
    <property type="evidence" value="ECO:0007669"/>
    <property type="project" value="UniProtKB-UniRule"/>
</dbReference>
<dbReference type="FunFam" id="1.10.10.410:FF:000001">
    <property type="entry name" value="Aspartyl/glutamyl-tRNA(Asn/Gln) amidotransferase subunit B"/>
    <property type="match status" value="1"/>
</dbReference>
<dbReference type="GO" id="GO:0016740">
    <property type="term" value="F:transferase activity"/>
    <property type="evidence" value="ECO:0007669"/>
    <property type="project" value="UniProtKB-KW"/>
</dbReference>
<dbReference type="Proteomes" id="UP000593892">
    <property type="component" value="Chromosome"/>
</dbReference>
<gene>
    <name evidence="11 13" type="primary">gatB</name>
    <name evidence="13" type="ORF">IRI77_25385</name>
</gene>
<reference evidence="13 14" key="1">
    <citation type="submission" date="2020-10" db="EMBL/GenBank/DDBJ databases">
        <title>Complete genome sequence of Paludibaculum fermentans P105T, a facultatively anaerobic acidobacterium capable of dissimilatory Fe(III) reduction.</title>
        <authorList>
            <person name="Dedysh S.N."/>
            <person name="Beletsky A.V."/>
            <person name="Kulichevskaya I.S."/>
            <person name="Mardanov A.V."/>
            <person name="Ravin N.V."/>
        </authorList>
    </citation>
    <scope>NUCLEOTIDE SEQUENCE [LARGE SCALE GENOMIC DNA]</scope>
    <source>
        <strain evidence="13 14">P105</strain>
    </source>
</reference>
<evidence type="ECO:0000313" key="14">
    <source>
        <dbReference type="Proteomes" id="UP000593892"/>
    </source>
</evidence>
<sequence length="493" mass="54332">MAAVAPALGTPEQIAKYEPVIGLEVHVQLGTNTKIFCSCPNEFGSAPNTNVCPVCLGMPGALPVLNHHAVELAIQASYALHCEVRNKSIFARKNYFYPDLPKGYQISQFDKPLSEFGWVDIVLEDGSAKRIGITRIHMEDDAGKNTHDGYKDSDTYSYVDLNRCGSPLTEIVSEPDMRSSEEAFQYLTELKLALQFVGVSSCDMEKGHLRCDANVSVRLKGTEPFGTKVEIKNLNSFRFLRQAIDFEIARQVGVLESGGRILQETRLYNADLGETFGMRSKEQAHDYRYFPEPDLVPLQISEEWKARVKAAMPELPANMRKRFIQDYGLKKYDAEVLTATRAVAEFYEAAAAASGDPKLAANWVTSDLFGLLKADGKEIEESPVTGERLGELVALVAKGELTGKLAKEVLPKMFTTGDSARAIMEREGLKAMNDTGEIERIIDQIVAANPKQVEQYKGGKTTVIGFFVGQVMKASRGQANPATVTEILSKKLA</sequence>
<dbReference type="NCBIfam" id="NF004015">
    <property type="entry name" value="PRK05477.1-5"/>
    <property type="match status" value="1"/>
</dbReference>
<dbReference type="Pfam" id="PF02934">
    <property type="entry name" value="GatB_N"/>
    <property type="match status" value="1"/>
</dbReference>
<keyword evidence="13" id="KW-0808">Transferase</keyword>
<evidence type="ECO:0000256" key="9">
    <source>
        <dbReference type="ARBA" id="ARBA00047380"/>
    </source>
</evidence>
<evidence type="ECO:0000256" key="3">
    <source>
        <dbReference type="ARBA" id="ARBA00016923"/>
    </source>
</evidence>
<dbReference type="RefSeq" id="WP_194447793.1">
    <property type="nucleotide sequence ID" value="NZ_CP063849.1"/>
</dbReference>
<dbReference type="GO" id="GO:0070681">
    <property type="term" value="P:glutaminyl-tRNAGln biosynthesis via transamidation"/>
    <property type="evidence" value="ECO:0007669"/>
    <property type="project" value="TreeGrafter"/>
</dbReference>
<dbReference type="GO" id="GO:0005524">
    <property type="term" value="F:ATP binding"/>
    <property type="evidence" value="ECO:0007669"/>
    <property type="project" value="UniProtKB-KW"/>
</dbReference>
<dbReference type="Gene3D" id="1.10.150.380">
    <property type="entry name" value="GatB domain, N-terminal subdomain"/>
    <property type="match status" value="1"/>
</dbReference>
<keyword evidence="5 11" id="KW-0547">Nucleotide-binding</keyword>
<dbReference type="SUPFAM" id="SSF89095">
    <property type="entry name" value="GatB/YqeY motif"/>
    <property type="match status" value="1"/>
</dbReference>
<feature type="domain" description="Asn/Gln amidotransferase" evidence="12">
    <location>
        <begin position="345"/>
        <end position="492"/>
    </location>
</feature>
<evidence type="ECO:0000256" key="6">
    <source>
        <dbReference type="ARBA" id="ARBA00022840"/>
    </source>
</evidence>
<dbReference type="GO" id="GO:0050567">
    <property type="term" value="F:glutaminyl-tRNA synthase (glutamine-hydrolyzing) activity"/>
    <property type="evidence" value="ECO:0007669"/>
    <property type="project" value="UniProtKB-UniRule"/>
</dbReference>
<dbReference type="Pfam" id="PF02637">
    <property type="entry name" value="GatB_Yqey"/>
    <property type="match status" value="1"/>
</dbReference>
<dbReference type="NCBIfam" id="NF004012">
    <property type="entry name" value="PRK05477.1-2"/>
    <property type="match status" value="1"/>
</dbReference>
<evidence type="ECO:0000256" key="7">
    <source>
        <dbReference type="ARBA" id="ARBA00022917"/>
    </source>
</evidence>
<dbReference type="InterPro" id="IPR042114">
    <property type="entry name" value="GatB_C_1"/>
</dbReference>
<keyword evidence="7 11" id="KW-0648">Protein biosynthesis</keyword>
<keyword evidence="14" id="KW-1185">Reference proteome</keyword>
<dbReference type="PANTHER" id="PTHR11659:SF0">
    <property type="entry name" value="GLUTAMYL-TRNA(GLN) AMIDOTRANSFERASE SUBUNIT B, MITOCHONDRIAL"/>
    <property type="match status" value="1"/>
</dbReference>
<evidence type="ECO:0000256" key="5">
    <source>
        <dbReference type="ARBA" id="ARBA00022741"/>
    </source>
</evidence>
<evidence type="ECO:0000256" key="8">
    <source>
        <dbReference type="ARBA" id="ARBA00024799"/>
    </source>
</evidence>
<dbReference type="KEGG" id="pfer:IRI77_25385"/>
<comment type="similarity">
    <text evidence="1 11">Belongs to the GatB/GatE family. GatB subfamily.</text>
</comment>
<comment type="subunit">
    <text evidence="2 11">Heterotrimer of A, B and C subunits.</text>
</comment>
<dbReference type="InterPro" id="IPR006075">
    <property type="entry name" value="Asn/Gln-tRNA_Trfase_suB/E_cat"/>
</dbReference>
<evidence type="ECO:0000259" key="12">
    <source>
        <dbReference type="SMART" id="SM00845"/>
    </source>
</evidence>
<protein>
    <recommendedName>
        <fullName evidence="3 11">Aspartyl/glutamyl-tRNA(Asn/Gln) amidotransferase subunit B</fullName>
        <shortName evidence="11">Asp/Glu-ADT subunit B</shortName>
        <ecNumber evidence="11">6.3.5.-</ecNumber>
    </recommendedName>
</protein>
<dbReference type="InterPro" id="IPR014746">
    <property type="entry name" value="Gln_synth/guanido_kin_cat_dom"/>
</dbReference>
<evidence type="ECO:0000256" key="11">
    <source>
        <dbReference type="HAMAP-Rule" id="MF_00121"/>
    </source>
</evidence>
<proteinExistence type="inferred from homology"/>
<dbReference type="FunFam" id="1.10.150.380:FF:000001">
    <property type="entry name" value="Aspartyl/glutamyl-tRNA(Asn/Gln) amidotransferase subunit B"/>
    <property type="match status" value="1"/>
</dbReference>
<keyword evidence="4 11" id="KW-0436">Ligase</keyword>
<dbReference type="EMBL" id="CP063849">
    <property type="protein sequence ID" value="QOY86124.1"/>
    <property type="molecule type" value="Genomic_DNA"/>
</dbReference>
<evidence type="ECO:0000256" key="1">
    <source>
        <dbReference type="ARBA" id="ARBA00005306"/>
    </source>
</evidence>
<dbReference type="PANTHER" id="PTHR11659">
    <property type="entry name" value="GLUTAMYL-TRNA GLN AMIDOTRANSFERASE SUBUNIT B MITOCHONDRIAL AND PROKARYOTIC PET112-RELATED"/>
    <property type="match status" value="1"/>
</dbReference>
<dbReference type="InterPro" id="IPR018027">
    <property type="entry name" value="Asn/Gln_amidotransferase"/>
</dbReference>
<dbReference type="EC" id="6.3.5.-" evidence="11"/>